<sequence>MKNVLNQQRGEDQLPGKENVEEENVQEVVPDHQKGVIVQGQNHQGEGGRYLQGEEPYQEETLETMSEEDKEMYKIMGFVNFDTTKGKKTAESTNADAAQILEKRKYRQYMNRRGGFNRPLDFIA</sequence>
<dbReference type="Proteomes" id="UP000230750">
    <property type="component" value="Unassembled WGS sequence"/>
</dbReference>
<evidence type="ECO:0000313" key="12">
    <source>
        <dbReference type="EMBL" id="PIK58578.1"/>
    </source>
</evidence>
<accession>A0A2G8LE82</accession>
<evidence type="ECO:0000256" key="8">
    <source>
        <dbReference type="ARBA" id="ARBA00023242"/>
    </source>
</evidence>
<evidence type="ECO:0000256" key="2">
    <source>
        <dbReference type="ARBA" id="ARBA00004123"/>
    </source>
</evidence>
<dbReference type="PANTHER" id="PTHR31077">
    <property type="entry name" value="U4/U6.U5 SMALL NUCLEAR RIBONUCLEOPROTEIN 27 KDA PROTEIN"/>
    <property type="match status" value="1"/>
</dbReference>
<keyword evidence="13" id="KW-1185">Reference proteome</keyword>
<gene>
    <name evidence="12" type="ORF">BSL78_04484</name>
</gene>
<evidence type="ECO:0000259" key="11">
    <source>
        <dbReference type="Pfam" id="PF08648"/>
    </source>
</evidence>
<evidence type="ECO:0000256" key="7">
    <source>
        <dbReference type="ARBA" id="ARBA00023187"/>
    </source>
</evidence>
<name>A0A2G8LE82_STIJA</name>
<feature type="domain" description="U4/U6.U5 small nuclear ribonucleoprotein 27kDa protein" evidence="11">
    <location>
        <begin position="67"/>
        <end position="122"/>
    </location>
</feature>
<reference evidence="12 13" key="1">
    <citation type="journal article" date="2017" name="PLoS Biol.">
        <title>The sea cucumber genome provides insights into morphological evolution and visceral regeneration.</title>
        <authorList>
            <person name="Zhang X."/>
            <person name="Sun L."/>
            <person name="Yuan J."/>
            <person name="Sun Y."/>
            <person name="Gao Y."/>
            <person name="Zhang L."/>
            <person name="Li S."/>
            <person name="Dai H."/>
            <person name="Hamel J.F."/>
            <person name="Liu C."/>
            <person name="Yu Y."/>
            <person name="Liu S."/>
            <person name="Lin W."/>
            <person name="Guo K."/>
            <person name="Jin S."/>
            <person name="Xu P."/>
            <person name="Storey K.B."/>
            <person name="Huan P."/>
            <person name="Zhang T."/>
            <person name="Zhou Y."/>
            <person name="Zhang J."/>
            <person name="Lin C."/>
            <person name="Li X."/>
            <person name="Xing L."/>
            <person name="Huo D."/>
            <person name="Sun M."/>
            <person name="Wang L."/>
            <person name="Mercier A."/>
            <person name="Li F."/>
            <person name="Yang H."/>
            <person name="Xiang J."/>
        </authorList>
    </citation>
    <scope>NUCLEOTIDE SEQUENCE [LARGE SCALE GENOMIC DNA]</scope>
    <source>
        <strain evidence="12">Shaxun</strain>
        <tissue evidence="12">Muscle</tissue>
    </source>
</reference>
<evidence type="ECO:0000256" key="4">
    <source>
        <dbReference type="ARBA" id="ARBA00011825"/>
    </source>
</evidence>
<evidence type="ECO:0000256" key="9">
    <source>
        <dbReference type="ARBA" id="ARBA00031864"/>
    </source>
</evidence>
<dbReference type="InterPro" id="IPR013957">
    <property type="entry name" value="SNRNP27"/>
</dbReference>
<dbReference type="Pfam" id="PF08648">
    <property type="entry name" value="SNRNP27"/>
    <property type="match status" value="1"/>
</dbReference>
<dbReference type="EMBL" id="MRZV01000108">
    <property type="protein sequence ID" value="PIK58578.1"/>
    <property type="molecule type" value="Genomic_DNA"/>
</dbReference>
<comment type="subunit">
    <text evidence="4">Part of a tri-snRNP complex.</text>
</comment>
<feature type="region of interest" description="Disordered" evidence="10">
    <location>
        <begin position="1"/>
        <end position="36"/>
    </location>
</feature>
<dbReference type="PANTHER" id="PTHR31077:SF1">
    <property type="entry name" value="U4_U6.U5 SMALL NUCLEAR RIBONUCLEOPROTEIN 27 KDA PROTEIN"/>
    <property type="match status" value="1"/>
</dbReference>
<evidence type="ECO:0000256" key="3">
    <source>
        <dbReference type="ARBA" id="ARBA00008218"/>
    </source>
</evidence>
<evidence type="ECO:0000256" key="10">
    <source>
        <dbReference type="SAM" id="MobiDB-lite"/>
    </source>
</evidence>
<evidence type="ECO:0000256" key="5">
    <source>
        <dbReference type="ARBA" id="ARBA00014357"/>
    </source>
</evidence>
<evidence type="ECO:0000256" key="1">
    <source>
        <dbReference type="ARBA" id="ARBA00003632"/>
    </source>
</evidence>
<dbReference type="AlphaFoldDB" id="A0A2G8LE82"/>
<comment type="caution">
    <text evidence="12">The sequence shown here is derived from an EMBL/GenBank/DDBJ whole genome shotgun (WGS) entry which is preliminary data.</text>
</comment>
<protein>
    <recommendedName>
        <fullName evidence="5">U4/U6.U5 small nuclear ribonucleoprotein 27 kDa protein</fullName>
    </recommendedName>
    <alternativeName>
        <fullName evidence="9">U4/U6.U5 tri-snRNP-associated protein 3</fullName>
    </alternativeName>
</protein>
<dbReference type="GO" id="GO:0008380">
    <property type="term" value="P:RNA splicing"/>
    <property type="evidence" value="ECO:0007669"/>
    <property type="project" value="UniProtKB-KW"/>
</dbReference>
<evidence type="ECO:0000256" key="6">
    <source>
        <dbReference type="ARBA" id="ARBA00022664"/>
    </source>
</evidence>
<dbReference type="OrthoDB" id="21368at2759"/>
<dbReference type="GO" id="GO:0006397">
    <property type="term" value="P:mRNA processing"/>
    <property type="evidence" value="ECO:0007669"/>
    <property type="project" value="UniProtKB-KW"/>
</dbReference>
<organism evidence="12 13">
    <name type="scientific">Stichopus japonicus</name>
    <name type="common">Sea cucumber</name>
    <dbReference type="NCBI Taxonomy" id="307972"/>
    <lineage>
        <taxon>Eukaryota</taxon>
        <taxon>Metazoa</taxon>
        <taxon>Echinodermata</taxon>
        <taxon>Eleutherozoa</taxon>
        <taxon>Echinozoa</taxon>
        <taxon>Holothuroidea</taxon>
        <taxon>Aspidochirotacea</taxon>
        <taxon>Aspidochirotida</taxon>
        <taxon>Stichopodidae</taxon>
        <taxon>Apostichopus</taxon>
    </lineage>
</organism>
<dbReference type="GO" id="GO:0071011">
    <property type="term" value="C:precatalytic spliceosome"/>
    <property type="evidence" value="ECO:0007669"/>
    <property type="project" value="TreeGrafter"/>
</dbReference>
<feature type="compositionally biased region" description="Basic and acidic residues" evidence="10">
    <location>
        <begin position="9"/>
        <end position="19"/>
    </location>
</feature>
<comment type="function">
    <text evidence="1">May play a role in mRNA splicing.</text>
</comment>
<comment type="similarity">
    <text evidence="3">Belongs to the SNUT3 family.</text>
</comment>
<dbReference type="STRING" id="307972.A0A2G8LE82"/>
<keyword evidence="6" id="KW-0507">mRNA processing</keyword>
<keyword evidence="7" id="KW-0508">mRNA splicing</keyword>
<evidence type="ECO:0000313" key="13">
    <source>
        <dbReference type="Proteomes" id="UP000230750"/>
    </source>
</evidence>
<proteinExistence type="inferred from homology"/>
<keyword evidence="8" id="KW-0539">Nucleus</keyword>
<comment type="subcellular location">
    <subcellularLocation>
        <location evidence="2">Nucleus</location>
    </subcellularLocation>
</comment>